<reference evidence="1 2" key="1">
    <citation type="submission" date="2015-09" db="EMBL/GenBank/DDBJ databases">
        <title>Host preference determinants of Valsa canker pathogens revealed by comparative genomics.</title>
        <authorList>
            <person name="Yin Z."/>
            <person name="Huang L."/>
        </authorList>
    </citation>
    <scope>NUCLEOTIDE SEQUENCE [LARGE SCALE GENOMIC DNA]</scope>
    <source>
        <strain evidence="1 2">03-1</strain>
    </source>
</reference>
<name>A0A423VLE7_9PEZI</name>
<dbReference type="EMBL" id="LKEA01000053">
    <property type="protein sequence ID" value="ROV91858.1"/>
    <property type="molecule type" value="Genomic_DNA"/>
</dbReference>
<keyword evidence="2" id="KW-1185">Reference proteome</keyword>
<proteinExistence type="predicted"/>
<evidence type="ECO:0000313" key="2">
    <source>
        <dbReference type="Proteomes" id="UP000283895"/>
    </source>
</evidence>
<dbReference type="Proteomes" id="UP000283895">
    <property type="component" value="Unassembled WGS sequence"/>
</dbReference>
<dbReference type="OrthoDB" id="5199007at2759"/>
<accession>A0A423VLE7</accession>
<organism evidence="1 2">
    <name type="scientific">Cytospora schulzeri</name>
    <dbReference type="NCBI Taxonomy" id="448051"/>
    <lineage>
        <taxon>Eukaryota</taxon>
        <taxon>Fungi</taxon>
        <taxon>Dikarya</taxon>
        <taxon>Ascomycota</taxon>
        <taxon>Pezizomycotina</taxon>
        <taxon>Sordariomycetes</taxon>
        <taxon>Sordariomycetidae</taxon>
        <taxon>Diaporthales</taxon>
        <taxon>Cytosporaceae</taxon>
        <taxon>Cytospora</taxon>
    </lineage>
</organism>
<gene>
    <name evidence="1" type="ORF">VMCG_09165</name>
</gene>
<evidence type="ECO:0000313" key="1">
    <source>
        <dbReference type="EMBL" id="ROV91858.1"/>
    </source>
</evidence>
<comment type="caution">
    <text evidence="1">The sequence shown here is derived from an EMBL/GenBank/DDBJ whole genome shotgun (WGS) entry which is preliminary data.</text>
</comment>
<dbReference type="AlphaFoldDB" id="A0A423VLE7"/>
<protein>
    <submittedName>
        <fullName evidence="1">Uncharacterized protein</fullName>
    </submittedName>
</protein>
<sequence>MDSTHATKLNALLDAKCRETIETSYPLFTIHTNHVSTIPEETIFHLCRCIFASALQKLPVSNQDSITFLCLRRILSAIFDADHRAFVLDDAEADPRVLATLTPDAKACVFAQAIAGIVFFLRKVATCSATLSPEVFEAKLQRFAASEERTRMLRAIEKSPVWTNCFEKANIGNMIMDAVKGKAIAGADVVAPPLPTKKEGGSVSHPIVSVTQVVEGDDEIMSKQLWDDGHQIKRNFGVPDVFTVMVLN</sequence>